<accession>A0A9W7I5H0</accession>
<keyword evidence="4 6" id="KW-0964">Secreted</keyword>
<comment type="caution">
    <text evidence="7">The sequence shown here is derived from an EMBL/GenBank/DDBJ whole genome shotgun (WGS) entry which is preliminary data.</text>
</comment>
<reference evidence="7" key="1">
    <citation type="submission" date="2023-05" db="EMBL/GenBank/DDBJ databases">
        <title>Genome and transcriptome analyses reveal genes involved in the formation of fine ridges on petal epidermal cells in Hibiscus trionum.</title>
        <authorList>
            <person name="Koshimizu S."/>
            <person name="Masuda S."/>
            <person name="Ishii T."/>
            <person name="Shirasu K."/>
            <person name="Hoshino A."/>
            <person name="Arita M."/>
        </authorList>
    </citation>
    <scope>NUCLEOTIDE SEQUENCE</scope>
    <source>
        <strain evidence="7">Hamamatsu line</strain>
    </source>
</reference>
<keyword evidence="5" id="KW-0732">Signal</keyword>
<evidence type="ECO:0000313" key="8">
    <source>
        <dbReference type="Proteomes" id="UP001165190"/>
    </source>
</evidence>
<protein>
    <recommendedName>
        <fullName evidence="6">S-protein homolog</fullName>
    </recommendedName>
</protein>
<dbReference type="EMBL" id="BSYR01000022">
    <property type="protein sequence ID" value="GMI87895.1"/>
    <property type="molecule type" value="Genomic_DNA"/>
</dbReference>
<comment type="similarity">
    <text evidence="2 6">Belongs to the plant self-incompatibility (S1) protein family.</text>
</comment>
<keyword evidence="8" id="KW-1185">Reference proteome</keyword>
<gene>
    <name evidence="7" type="ORF">HRI_002458800</name>
</gene>
<evidence type="ECO:0000256" key="2">
    <source>
        <dbReference type="ARBA" id="ARBA00005581"/>
    </source>
</evidence>
<dbReference type="PANTHER" id="PTHR31232">
    <property type="match status" value="1"/>
</dbReference>
<evidence type="ECO:0000313" key="7">
    <source>
        <dbReference type="EMBL" id="GMI87895.1"/>
    </source>
</evidence>
<dbReference type="AlphaFoldDB" id="A0A9W7I5H0"/>
<sequence length="122" mass="14369">MNGDMMFINYHIHIANNLPNDLPSGTPSLNLHCKSANKDIGWKSMLPGDDYTFDTKINVFRTTLFFCYAQWVEGKQQHFNAFDAKRDERRCRTHDNSCLWSVRNDGIYFSDDNVHWVNSYPW</sequence>
<dbReference type="OrthoDB" id="1848419at2759"/>
<evidence type="ECO:0000256" key="5">
    <source>
        <dbReference type="ARBA" id="ARBA00022729"/>
    </source>
</evidence>
<evidence type="ECO:0000256" key="1">
    <source>
        <dbReference type="ARBA" id="ARBA00004613"/>
    </source>
</evidence>
<evidence type="ECO:0000256" key="4">
    <source>
        <dbReference type="ARBA" id="ARBA00022525"/>
    </source>
</evidence>
<dbReference type="InterPro" id="IPR010264">
    <property type="entry name" value="Self-incomp_S1"/>
</dbReference>
<comment type="subcellular location">
    <subcellularLocation>
        <location evidence="1 6">Secreted</location>
    </subcellularLocation>
</comment>
<proteinExistence type="inferred from homology"/>
<name>A0A9W7I5H0_HIBTR</name>
<dbReference type="Pfam" id="PF05938">
    <property type="entry name" value="Self-incomp_S1"/>
    <property type="match status" value="1"/>
</dbReference>
<dbReference type="Proteomes" id="UP001165190">
    <property type="component" value="Unassembled WGS sequence"/>
</dbReference>
<organism evidence="7 8">
    <name type="scientific">Hibiscus trionum</name>
    <name type="common">Flower of an hour</name>
    <dbReference type="NCBI Taxonomy" id="183268"/>
    <lineage>
        <taxon>Eukaryota</taxon>
        <taxon>Viridiplantae</taxon>
        <taxon>Streptophyta</taxon>
        <taxon>Embryophyta</taxon>
        <taxon>Tracheophyta</taxon>
        <taxon>Spermatophyta</taxon>
        <taxon>Magnoliopsida</taxon>
        <taxon>eudicotyledons</taxon>
        <taxon>Gunneridae</taxon>
        <taxon>Pentapetalae</taxon>
        <taxon>rosids</taxon>
        <taxon>malvids</taxon>
        <taxon>Malvales</taxon>
        <taxon>Malvaceae</taxon>
        <taxon>Malvoideae</taxon>
        <taxon>Hibiscus</taxon>
    </lineage>
</organism>
<evidence type="ECO:0000256" key="6">
    <source>
        <dbReference type="RuleBase" id="RU367044"/>
    </source>
</evidence>
<dbReference type="PANTHER" id="PTHR31232:SF164">
    <property type="entry name" value="S-PROTEIN HOMOLOG"/>
    <property type="match status" value="1"/>
</dbReference>
<dbReference type="GO" id="GO:0060320">
    <property type="term" value="P:rejection of self pollen"/>
    <property type="evidence" value="ECO:0007669"/>
    <property type="project" value="UniProtKB-KW"/>
</dbReference>
<evidence type="ECO:0000256" key="3">
    <source>
        <dbReference type="ARBA" id="ARBA00022471"/>
    </source>
</evidence>
<keyword evidence="3 6" id="KW-0713">Self-incompatibility</keyword>
<dbReference type="GO" id="GO:0005576">
    <property type="term" value="C:extracellular region"/>
    <property type="evidence" value="ECO:0007669"/>
    <property type="project" value="UniProtKB-SubCell"/>
</dbReference>